<dbReference type="PANTHER" id="PTHR31414:SF15">
    <property type="entry name" value="PLASMA MEMBRANE FUSION PROTEIN"/>
    <property type="match status" value="1"/>
</dbReference>
<feature type="transmembrane region" description="Helical" evidence="1">
    <location>
        <begin position="260"/>
        <end position="281"/>
    </location>
</feature>
<dbReference type="PANTHER" id="PTHR31414">
    <property type="entry name" value="TRANSMEMBRANE PROTEIN DDB_G0292058"/>
    <property type="match status" value="1"/>
</dbReference>
<sequence length="548" mass="60937">MSCFRSNPSVLLLSFSLFFFFSISSSFANSHVHQTLHIPDAFVKREYGGVVIWNTRRSVAEESSTGNSSLILAEKRTHRKDPLDNFNRYTGGWNISNDHYWASVGFTAAPFFAIAAVWFLVFGISLFFICCCYCCCPREPYGYSRIAYALSLIFLVLFTLAAIVGCIVLYTGQGKFHSSTTNTLNYVVNKADTVAENLSNVSDYLSAAKKVGVDSIFLPSDVLKNIDNIETKINSSASTLSKTTSDNSKNIQDVLNSVRLALVIVAAVMLFLAFLGFLFSVLGMQPVVYFLVMIGWFLVAGTFILCGVFLLLHNVVADTCVAMDEWVQHPTAHTALDDILPCVDNATAQETLIQSKNVTSQLVVVVNTMITKIANANVPPTPRLPIYYNQSGPLMPVLCNPFNSNLTNRTCATGEVELSNATEVWKNYVCQVSASDICTTTGRLTPTYYNQMVAAVNVSYGLYRYTPFLVNLEDCTFVRTTFTDIGRDHCPGLRKYSEWIYVGLVLVSAAVMFSLIFWVIYARERRHRVYTKSRDGRAMGFEGICIDN</sequence>
<keyword evidence="1" id="KW-0472">Membrane</keyword>
<feature type="transmembrane region" description="Helical" evidence="1">
    <location>
        <begin position="499"/>
        <end position="522"/>
    </location>
</feature>
<feature type="chain" id="PRO_5043699587" description="Transmembrane protein" evidence="2">
    <location>
        <begin position="29"/>
        <end position="548"/>
    </location>
</feature>
<keyword evidence="1" id="KW-1133">Transmembrane helix</keyword>
<name>A0AAW2DVT4_9ROSI</name>
<keyword evidence="1" id="KW-0812">Transmembrane</keyword>
<proteinExistence type="predicted"/>
<dbReference type="AlphaFoldDB" id="A0AAW2DVT4"/>
<keyword evidence="4" id="KW-1185">Reference proteome</keyword>
<dbReference type="Proteomes" id="UP001459277">
    <property type="component" value="Unassembled WGS sequence"/>
</dbReference>
<dbReference type="GO" id="GO:0009506">
    <property type="term" value="C:plasmodesma"/>
    <property type="evidence" value="ECO:0007669"/>
    <property type="project" value="TreeGrafter"/>
</dbReference>
<protein>
    <recommendedName>
        <fullName evidence="5">Transmembrane protein</fullName>
    </recommendedName>
</protein>
<comment type="caution">
    <text evidence="3">The sequence shown here is derived from an EMBL/GenBank/DDBJ whole genome shotgun (WGS) entry which is preliminary data.</text>
</comment>
<feature type="transmembrane region" description="Helical" evidence="1">
    <location>
        <begin position="111"/>
        <end position="136"/>
    </location>
</feature>
<gene>
    <name evidence="3" type="ORF">SO802_000717</name>
</gene>
<reference evidence="3 4" key="1">
    <citation type="submission" date="2024-01" db="EMBL/GenBank/DDBJ databases">
        <title>A telomere-to-telomere, gap-free genome of sweet tea (Lithocarpus litseifolius).</title>
        <authorList>
            <person name="Zhou J."/>
        </authorList>
    </citation>
    <scope>NUCLEOTIDE SEQUENCE [LARGE SCALE GENOMIC DNA]</scope>
    <source>
        <strain evidence="3">Zhou-2022a</strain>
        <tissue evidence="3">Leaf</tissue>
    </source>
</reference>
<evidence type="ECO:0000313" key="4">
    <source>
        <dbReference type="Proteomes" id="UP001459277"/>
    </source>
</evidence>
<evidence type="ECO:0000256" key="1">
    <source>
        <dbReference type="SAM" id="Phobius"/>
    </source>
</evidence>
<accession>A0AAW2DVT4</accession>
<evidence type="ECO:0008006" key="5">
    <source>
        <dbReference type="Google" id="ProtNLM"/>
    </source>
</evidence>
<feature type="transmembrane region" description="Helical" evidence="1">
    <location>
        <begin position="148"/>
        <end position="170"/>
    </location>
</feature>
<organism evidence="3 4">
    <name type="scientific">Lithocarpus litseifolius</name>
    <dbReference type="NCBI Taxonomy" id="425828"/>
    <lineage>
        <taxon>Eukaryota</taxon>
        <taxon>Viridiplantae</taxon>
        <taxon>Streptophyta</taxon>
        <taxon>Embryophyta</taxon>
        <taxon>Tracheophyta</taxon>
        <taxon>Spermatophyta</taxon>
        <taxon>Magnoliopsida</taxon>
        <taxon>eudicotyledons</taxon>
        <taxon>Gunneridae</taxon>
        <taxon>Pentapetalae</taxon>
        <taxon>rosids</taxon>
        <taxon>fabids</taxon>
        <taxon>Fagales</taxon>
        <taxon>Fagaceae</taxon>
        <taxon>Lithocarpus</taxon>
    </lineage>
</organism>
<feature type="signal peptide" evidence="2">
    <location>
        <begin position="1"/>
        <end position="28"/>
    </location>
</feature>
<evidence type="ECO:0000256" key="2">
    <source>
        <dbReference type="SAM" id="SignalP"/>
    </source>
</evidence>
<dbReference type="EMBL" id="JAZDWU010000001">
    <property type="protein sequence ID" value="KAL0013648.1"/>
    <property type="molecule type" value="Genomic_DNA"/>
</dbReference>
<dbReference type="InterPro" id="IPR040283">
    <property type="entry name" value="DDB_G0292058-like"/>
</dbReference>
<dbReference type="GO" id="GO:0005886">
    <property type="term" value="C:plasma membrane"/>
    <property type="evidence" value="ECO:0007669"/>
    <property type="project" value="TreeGrafter"/>
</dbReference>
<feature type="transmembrane region" description="Helical" evidence="1">
    <location>
        <begin position="288"/>
        <end position="312"/>
    </location>
</feature>
<keyword evidence="2" id="KW-0732">Signal</keyword>
<evidence type="ECO:0000313" key="3">
    <source>
        <dbReference type="EMBL" id="KAL0013648.1"/>
    </source>
</evidence>